<protein>
    <submittedName>
        <fullName evidence="4">Transcription activation factor</fullName>
    </submittedName>
</protein>
<reference evidence="4" key="1">
    <citation type="submission" date="2016-04" db="EMBL/GenBank/DDBJ databases">
        <title>Endemic infection of stranded Southern sea otters (Enhydra lutris nereis) with novel parvovirus, polyomavirus and adenovirus.</title>
        <authorList>
            <person name="Siqueira J.D."/>
            <person name="Miller M."/>
            <person name="Ng T.F.F."/>
            <person name="Li L."/>
            <person name="Dodd E."/>
            <person name="Batac F."/>
            <person name="Delwart E."/>
        </authorList>
    </citation>
    <scope>NUCLEOTIDE SEQUENCE</scope>
    <source>
        <strain evidence="4">SO130911</strain>
    </source>
</reference>
<dbReference type="InterPro" id="IPR004998">
    <property type="entry name" value="Herpes_TAF50"/>
</dbReference>
<dbReference type="EMBL" id="KX024494">
    <property type="protein sequence ID" value="AOT85981.1"/>
    <property type="molecule type" value="Genomic_DNA"/>
</dbReference>
<keyword evidence="1" id="KW-0244">Early protein</keyword>
<evidence type="ECO:0000256" key="3">
    <source>
        <dbReference type="SAM" id="MobiDB-lite"/>
    </source>
</evidence>
<feature type="non-terminal residue" evidence="4">
    <location>
        <position position="460"/>
    </location>
</feature>
<dbReference type="GO" id="GO:0006355">
    <property type="term" value="P:regulation of DNA-templated transcription"/>
    <property type="evidence" value="ECO:0007669"/>
    <property type="project" value="InterPro"/>
</dbReference>
<feature type="non-terminal residue" evidence="4">
    <location>
        <position position="1"/>
    </location>
</feature>
<feature type="region of interest" description="Disordered" evidence="3">
    <location>
        <begin position="277"/>
        <end position="297"/>
    </location>
</feature>
<feature type="compositionally biased region" description="Polar residues" evidence="3">
    <location>
        <begin position="277"/>
        <end position="290"/>
    </location>
</feature>
<evidence type="ECO:0000256" key="2">
    <source>
        <dbReference type="ARBA" id="ARBA00023159"/>
    </source>
</evidence>
<keyword evidence="2" id="KW-0010">Activator</keyword>
<evidence type="ECO:0000313" key="4">
    <source>
        <dbReference type="EMBL" id="AOT85981.1"/>
    </source>
</evidence>
<organism evidence="4">
    <name type="scientific">Sea otter herpesvirus</name>
    <dbReference type="NCBI Taxonomy" id="1906351"/>
    <lineage>
        <taxon>Viruses</taxon>
        <taxon>Duplodnaviria</taxon>
        <taxon>Heunggongvirae</taxon>
        <taxon>Peploviricota</taxon>
        <taxon>Herviviricetes</taxon>
        <taxon>Herpesvirales</taxon>
    </lineage>
</organism>
<sequence>AGIANQNPCALMAQQIIKYVSERIVYCTDKFFITSACTGIQIPKSLANAIFKLTCDVRRRSFSAWKLLGSGRRQLMQLGAEVLLCYNTLNSQGCLSTKFKAFCKLTFPLVNLDTLFTPLFDCCNGKTINVSTVFNETKEKKAQNSRTMYAGLATCKQSQVPDPLILMSSTDKLQNYTTADLSAYLMNPEAILNDSQRVECVKIPPQSHPSTQSIQELQQIPILTTSPGSSTMLTDQCIDNFQGGVYTISSDMVCQDQQYSIQYCNNYQEQQNVHTDCNQPTTSAYEPQTETDTRDDPVYTGCQSQVAIALETLKRLTVDGTNQQPPIPGYVHTDDPTDIIISSMEPKAKKVHFSPNKEQQKNPPPQNYAELNPVTISSDFVKEVYNSGDTDSLQKRKRVDGCSNKRKKQCHKNIKSLKEPARVVKDGVFSESHGSDKTRMLAEKQTKNNPVTDILYDLNN</sequence>
<dbReference type="Pfam" id="PF03326">
    <property type="entry name" value="Herpes_TAF50"/>
    <property type="match status" value="1"/>
</dbReference>
<evidence type="ECO:0000256" key="1">
    <source>
        <dbReference type="ARBA" id="ARBA00022518"/>
    </source>
</evidence>
<proteinExistence type="predicted"/>
<accession>A0A1D8H0D2</accession>
<feature type="region of interest" description="Disordered" evidence="3">
    <location>
        <begin position="348"/>
        <end position="369"/>
    </location>
</feature>
<gene>
    <name evidence="4" type="primary">ORF50</name>
</gene>
<name>A0A1D8H0D2_9VIRU</name>